<accession>A0ABW0PNL1</accession>
<proteinExistence type="predicted"/>
<evidence type="ECO:0000313" key="2">
    <source>
        <dbReference type="Proteomes" id="UP001596150"/>
    </source>
</evidence>
<comment type="caution">
    <text evidence="1">The sequence shown here is derived from an EMBL/GenBank/DDBJ whole genome shotgun (WGS) entry which is preliminary data.</text>
</comment>
<gene>
    <name evidence="1" type="ORF">ACFPP9_00520</name>
</gene>
<dbReference type="SUPFAM" id="SSF51182">
    <property type="entry name" value="RmlC-like cupins"/>
    <property type="match status" value="1"/>
</dbReference>
<reference evidence="2" key="1">
    <citation type="journal article" date="2019" name="Int. J. Syst. Evol. Microbiol.">
        <title>The Global Catalogue of Microorganisms (GCM) 10K type strain sequencing project: providing services to taxonomists for standard genome sequencing and annotation.</title>
        <authorList>
            <consortium name="The Broad Institute Genomics Platform"/>
            <consortium name="The Broad Institute Genome Sequencing Center for Infectious Disease"/>
            <person name="Wu L."/>
            <person name="Ma J."/>
        </authorList>
    </citation>
    <scope>NUCLEOTIDE SEQUENCE [LARGE SCALE GENOMIC DNA]</scope>
    <source>
        <strain evidence="2">KACC 12633</strain>
    </source>
</reference>
<protein>
    <recommendedName>
        <fullName evidence="3">Cupin domain-containing protein</fullName>
    </recommendedName>
</protein>
<dbReference type="EMBL" id="JBHSML010000001">
    <property type="protein sequence ID" value="MFC5514236.1"/>
    <property type="molecule type" value="Genomic_DNA"/>
</dbReference>
<dbReference type="RefSeq" id="WP_266344857.1">
    <property type="nucleotide sequence ID" value="NZ_JAPKNH010000006.1"/>
</dbReference>
<sequence>MPSVMPDAPASESVADSMTTGSRLLLPGEIPGVQVKLHRVGKDELTVRGDRLQLVVLFLISGTATIRSGSASAQFADKTCYVARPGEDIVIRATGSTEVLEVDWALTEQDYARVDLAGGQFPMVQPYADSPQYRDYFKSEKTISRTLVGPHVLPRFCMGSVESIGPDRIEPHAHPMLDQLFFSFAENDIVLLIDGQRHALGGSTLLHIPLGSDHGVEVPPGQRMHYLWLDFFQRHEDMDYIAEVHKDVPLHTL</sequence>
<dbReference type="Proteomes" id="UP001596150">
    <property type="component" value="Unassembled WGS sequence"/>
</dbReference>
<organism evidence="1 2">
    <name type="scientific">Kaistia terrae</name>
    <dbReference type="NCBI Taxonomy" id="537017"/>
    <lineage>
        <taxon>Bacteria</taxon>
        <taxon>Pseudomonadati</taxon>
        <taxon>Pseudomonadota</taxon>
        <taxon>Alphaproteobacteria</taxon>
        <taxon>Hyphomicrobiales</taxon>
        <taxon>Kaistiaceae</taxon>
        <taxon>Kaistia</taxon>
    </lineage>
</organism>
<evidence type="ECO:0008006" key="3">
    <source>
        <dbReference type="Google" id="ProtNLM"/>
    </source>
</evidence>
<dbReference type="InterPro" id="IPR011051">
    <property type="entry name" value="RmlC_Cupin_sf"/>
</dbReference>
<keyword evidence="2" id="KW-1185">Reference proteome</keyword>
<name>A0ABW0PNL1_9HYPH</name>
<evidence type="ECO:0000313" key="1">
    <source>
        <dbReference type="EMBL" id="MFC5514236.1"/>
    </source>
</evidence>